<dbReference type="Proteomes" id="UP001603857">
    <property type="component" value="Unassembled WGS sequence"/>
</dbReference>
<evidence type="ECO:0000313" key="2">
    <source>
        <dbReference type="Proteomes" id="UP001603857"/>
    </source>
</evidence>
<accession>A0ABD1LHY0</accession>
<name>A0ABD1LHY0_9FABA</name>
<protein>
    <submittedName>
        <fullName evidence="1">Uncharacterized protein</fullName>
    </submittedName>
</protein>
<organism evidence="1 2">
    <name type="scientific">Flemingia macrophylla</name>
    <dbReference type="NCBI Taxonomy" id="520843"/>
    <lineage>
        <taxon>Eukaryota</taxon>
        <taxon>Viridiplantae</taxon>
        <taxon>Streptophyta</taxon>
        <taxon>Embryophyta</taxon>
        <taxon>Tracheophyta</taxon>
        <taxon>Spermatophyta</taxon>
        <taxon>Magnoliopsida</taxon>
        <taxon>eudicotyledons</taxon>
        <taxon>Gunneridae</taxon>
        <taxon>Pentapetalae</taxon>
        <taxon>rosids</taxon>
        <taxon>fabids</taxon>
        <taxon>Fabales</taxon>
        <taxon>Fabaceae</taxon>
        <taxon>Papilionoideae</taxon>
        <taxon>50 kb inversion clade</taxon>
        <taxon>NPAAA clade</taxon>
        <taxon>indigoferoid/millettioid clade</taxon>
        <taxon>Phaseoleae</taxon>
        <taxon>Flemingia</taxon>
    </lineage>
</organism>
<proteinExistence type="predicted"/>
<evidence type="ECO:0000313" key="1">
    <source>
        <dbReference type="EMBL" id="KAL2322550.1"/>
    </source>
</evidence>
<dbReference type="AlphaFoldDB" id="A0ABD1LHY0"/>
<reference evidence="1 2" key="1">
    <citation type="submission" date="2024-08" db="EMBL/GenBank/DDBJ databases">
        <title>Insights into the chromosomal genome structure of Flemingia macrophylla.</title>
        <authorList>
            <person name="Ding Y."/>
            <person name="Zhao Y."/>
            <person name="Bi W."/>
            <person name="Wu M."/>
            <person name="Zhao G."/>
            <person name="Gong Y."/>
            <person name="Li W."/>
            <person name="Zhang P."/>
        </authorList>
    </citation>
    <scope>NUCLEOTIDE SEQUENCE [LARGE SCALE GENOMIC DNA]</scope>
    <source>
        <strain evidence="1">DYQJB</strain>
        <tissue evidence="1">Leaf</tissue>
    </source>
</reference>
<comment type="caution">
    <text evidence="1">The sequence shown here is derived from an EMBL/GenBank/DDBJ whole genome shotgun (WGS) entry which is preliminary data.</text>
</comment>
<sequence>MPKKINEVHPLCRVPNQGFLGVVHCIYTVVMKGYTILDDSHPMKKNSMDHPNNKITWNLKNLLRKLSQADETVETSEQLETHIYWEIFLDISFSLMDDLHRALAGGS</sequence>
<keyword evidence="2" id="KW-1185">Reference proteome</keyword>
<dbReference type="EMBL" id="JBGMDY010000009">
    <property type="protein sequence ID" value="KAL2322550.1"/>
    <property type="molecule type" value="Genomic_DNA"/>
</dbReference>
<gene>
    <name evidence="1" type="ORF">Fmac_026929</name>
</gene>